<dbReference type="Pfam" id="PF01047">
    <property type="entry name" value="MarR"/>
    <property type="match status" value="1"/>
</dbReference>
<dbReference type="PATRIC" id="fig|1304284.3.peg.403"/>
<dbReference type="SUPFAM" id="SSF46785">
    <property type="entry name" value="Winged helix' DNA-binding domain"/>
    <property type="match status" value="1"/>
</dbReference>
<name>R1CGT8_9FIRM</name>
<dbReference type="PROSITE" id="PS50995">
    <property type="entry name" value="HTH_MARR_2"/>
    <property type="match status" value="1"/>
</dbReference>
<evidence type="ECO:0000256" key="3">
    <source>
        <dbReference type="ARBA" id="ARBA00023163"/>
    </source>
</evidence>
<evidence type="ECO:0000256" key="2">
    <source>
        <dbReference type="ARBA" id="ARBA00023125"/>
    </source>
</evidence>
<dbReference type="InterPro" id="IPR036390">
    <property type="entry name" value="WH_DNA-bd_sf"/>
</dbReference>
<keyword evidence="6" id="KW-1185">Reference proteome</keyword>
<accession>R1CGT8</accession>
<evidence type="ECO:0000256" key="1">
    <source>
        <dbReference type="ARBA" id="ARBA00023015"/>
    </source>
</evidence>
<protein>
    <submittedName>
        <fullName evidence="5">Transcriptional regulator, MarR family</fullName>
    </submittedName>
</protein>
<keyword evidence="3" id="KW-0804">Transcription</keyword>
<dbReference type="eggNOG" id="COG1846">
    <property type="taxonomic scope" value="Bacteria"/>
</dbReference>
<dbReference type="EMBL" id="ARZA01000054">
    <property type="protein sequence ID" value="EOD01495.1"/>
    <property type="molecule type" value="Genomic_DNA"/>
</dbReference>
<dbReference type="PANTHER" id="PTHR42756:SF2">
    <property type="entry name" value="MARR FAMILY REGULATORY PROTEIN"/>
    <property type="match status" value="1"/>
</dbReference>
<dbReference type="Proteomes" id="UP000013378">
    <property type="component" value="Unassembled WGS sequence"/>
</dbReference>
<gene>
    <name evidence="5" type="ORF">L21TH_0416</name>
</gene>
<keyword evidence="2" id="KW-0238">DNA-binding</keyword>
<dbReference type="PANTHER" id="PTHR42756">
    <property type="entry name" value="TRANSCRIPTIONAL REGULATOR, MARR"/>
    <property type="match status" value="1"/>
</dbReference>
<evidence type="ECO:0000259" key="4">
    <source>
        <dbReference type="PROSITE" id="PS50995"/>
    </source>
</evidence>
<dbReference type="Gene3D" id="1.10.10.10">
    <property type="entry name" value="Winged helix-like DNA-binding domain superfamily/Winged helix DNA-binding domain"/>
    <property type="match status" value="1"/>
</dbReference>
<dbReference type="GO" id="GO:0003677">
    <property type="term" value="F:DNA binding"/>
    <property type="evidence" value="ECO:0007669"/>
    <property type="project" value="UniProtKB-KW"/>
</dbReference>
<keyword evidence="1" id="KW-0805">Transcription regulation</keyword>
<feature type="domain" description="HTH marR-type" evidence="4">
    <location>
        <begin position="4"/>
        <end position="136"/>
    </location>
</feature>
<dbReference type="RefSeq" id="WP_006307876.1">
    <property type="nucleotide sequence ID" value="NZ_ARZA01000054.1"/>
</dbReference>
<evidence type="ECO:0000313" key="6">
    <source>
        <dbReference type="Proteomes" id="UP000013378"/>
    </source>
</evidence>
<dbReference type="InterPro" id="IPR000835">
    <property type="entry name" value="HTH_MarR-typ"/>
</dbReference>
<dbReference type="AlphaFoldDB" id="R1CGT8"/>
<dbReference type="STRING" id="1304284.L21TH_0416"/>
<proteinExistence type="predicted"/>
<dbReference type="PRINTS" id="PR00598">
    <property type="entry name" value="HTHMARR"/>
</dbReference>
<dbReference type="OrthoDB" id="795750at2"/>
<dbReference type="InterPro" id="IPR036388">
    <property type="entry name" value="WH-like_DNA-bd_sf"/>
</dbReference>
<dbReference type="SMART" id="SM00347">
    <property type="entry name" value="HTH_MARR"/>
    <property type="match status" value="1"/>
</dbReference>
<evidence type="ECO:0000313" key="5">
    <source>
        <dbReference type="EMBL" id="EOD01495.1"/>
    </source>
</evidence>
<organism evidence="5 6">
    <name type="scientific">Caldisalinibacter kiritimatiensis</name>
    <dbReference type="NCBI Taxonomy" id="1304284"/>
    <lineage>
        <taxon>Bacteria</taxon>
        <taxon>Bacillati</taxon>
        <taxon>Bacillota</taxon>
        <taxon>Tissierellia</taxon>
        <taxon>Tissierellales</taxon>
        <taxon>Thermohalobacteraceae</taxon>
        <taxon>Caldisalinibacter</taxon>
    </lineage>
</organism>
<sequence length="145" mass="16887">MNRKDSIGRWLAIINGCLKSYVSKQLEPYNLGSGQFHYILLLYKHDGITQEEMTKYTNKDKGTTARAIKKLEREGYVTRKVNPEDKRSYKIYLTQKVINMKPIIFNVLDKSIELLEQGLSNEEKDMLLIVLKKMAKNAVKNMKEN</sequence>
<comment type="caution">
    <text evidence="5">The sequence shown here is derived from an EMBL/GenBank/DDBJ whole genome shotgun (WGS) entry which is preliminary data.</text>
</comment>
<reference evidence="5 6" key="1">
    <citation type="journal article" date="2015" name="Geomicrobiol. J.">
        <title>Caldisalinibacter kiritimatiensis gen. nov., sp. nov., a moderately thermohalophilic thiosulfate-reducing bacterium from a hypersaline microbial mat.</title>
        <authorList>
            <person name="Ben Hania W."/>
            <person name="Joseph M."/>
            <person name="Fiebig A."/>
            <person name="Bunk B."/>
            <person name="Klenk H.-P."/>
            <person name="Fardeau M.-L."/>
            <person name="Spring S."/>
        </authorList>
    </citation>
    <scope>NUCLEOTIDE SEQUENCE [LARGE SCALE GENOMIC DNA]</scope>
    <source>
        <strain evidence="5 6">L21-TH-D2</strain>
    </source>
</reference>
<dbReference type="GO" id="GO:0003700">
    <property type="term" value="F:DNA-binding transcription factor activity"/>
    <property type="evidence" value="ECO:0007669"/>
    <property type="project" value="InterPro"/>
</dbReference>